<name>A0A914V3X8_9BILA</name>
<dbReference type="GO" id="GO:0034388">
    <property type="term" value="C:Pwp2p-containing subcomplex of 90S preribosome"/>
    <property type="evidence" value="ECO:0007669"/>
    <property type="project" value="TreeGrafter"/>
</dbReference>
<evidence type="ECO:0000313" key="1">
    <source>
        <dbReference type="Proteomes" id="UP000887566"/>
    </source>
</evidence>
<proteinExistence type="predicted"/>
<accession>A0A914V3X8</accession>
<dbReference type="Proteomes" id="UP000887566">
    <property type="component" value="Unplaced"/>
</dbReference>
<keyword evidence="1" id="KW-1185">Reference proteome</keyword>
<dbReference type="GO" id="GO:0000462">
    <property type="term" value="P:maturation of SSU-rRNA from tricistronic rRNA transcript (SSU-rRNA, 5.8S rRNA, LSU-rRNA)"/>
    <property type="evidence" value="ECO:0007669"/>
    <property type="project" value="TreeGrafter"/>
</dbReference>
<dbReference type="GO" id="GO:0000028">
    <property type="term" value="P:ribosomal small subunit assembly"/>
    <property type="evidence" value="ECO:0007669"/>
    <property type="project" value="TreeGrafter"/>
</dbReference>
<organism evidence="1 2">
    <name type="scientific">Plectus sambesii</name>
    <dbReference type="NCBI Taxonomy" id="2011161"/>
    <lineage>
        <taxon>Eukaryota</taxon>
        <taxon>Metazoa</taxon>
        <taxon>Ecdysozoa</taxon>
        <taxon>Nematoda</taxon>
        <taxon>Chromadorea</taxon>
        <taxon>Plectida</taxon>
        <taxon>Plectina</taxon>
        <taxon>Plectoidea</taxon>
        <taxon>Plectidae</taxon>
        <taxon>Plectus</taxon>
    </lineage>
</organism>
<dbReference type="InterPro" id="IPR015943">
    <property type="entry name" value="WD40/YVTN_repeat-like_dom_sf"/>
</dbReference>
<dbReference type="WBParaSite" id="PSAMB.scaffold15151size1666.g36393.t1">
    <property type="protein sequence ID" value="PSAMB.scaffold15151size1666.g36393.t1"/>
    <property type="gene ID" value="PSAMB.scaffold15151size1666.g36393"/>
</dbReference>
<protein>
    <submittedName>
        <fullName evidence="2">Uncharacterized protein</fullName>
    </submittedName>
</protein>
<evidence type="ECO:0000313" key="2">
    <source>
        <dbReference type="WBParaSite" id="PSAMB.scaffold15151size1666.g36393.t1"/>
    </source>
</evidence>
<dbReference type="InterPro" id="IPR027145">
    <property type="entry name" value="PWP2"/>
</dbReference>
<dbReference type="Gene3D" id="2.130.10.10">
    <property type="entry name" value="YVTN repeat-like/Quinoprotein amine dehydrogenase"/>
    <property type="match status" value="1"/>
</dbReference>
<reference evidence="2" key="1">
    <citation type="submission" date="2022-11" db="UniProtKB">
        <authorList>
            <consortium name="WormBaseParasite"/>
        </authorList>
    </citation>
    <scope>IDENTIFICATION</scope>
</reference>
<dbReference type="SUPFAM" id="SSF82171">
    <property type="entry name" value="DPP6 N-terminal domain-like"/>
    <property type="match status" value="1"/>
</dbReference>
<dbReference type="GO" id="GO:0032040">
    <property type="term" value="C:small-subunit processome"/>
    <property type="evidence" value="ECO:0007669"/>
    <property type="project" value="TreeGrafter"/>
</dbReference>
<sequence>MKLNYRFSNLLGTVYKQGNVQFTSDGNTVISPVGNKVTLYDLKNHLSETLPIESILNIAVVALNPAGTHLLLINDGGEALYVSLISKTILHRHRFHKRVKDVRFSPDGR</sequence>
<dbReference type="AlphaFoldDB" id="A0A914V3X8"/>
<dbReference type="PANTHER" id="PTHR19858">
    <property type="entry name" value="WD40 REPEAT PROTEIN"/>
    <property type="match status" value="1"/>
</dbReference>
<dbReference type="PANTHER" id="PTHR19858:SF0">
    <property type="entry name" value="PERIODIC TRYPTOPHAN PROTEIN 2 HOMOLOG"/>
    <property type="match status" value="1"/>
</dbReference>